<dbReference type="FunFam" id="3.10.100.10:FF:000002">
    <property type="entry name" value="Hyaluronan proteoglycan link protein 1"/>
    <property type="match status" value="1"/>
</dbReference>
<feature type="compositionally biased region" description="Low complexity" evidence="21">
    <location>
        <begin position="407"/>
        <end position="419"/>
    </location>
</feature>
<evidence type="ECO:0000313" key="27">
    <source>
        <dbReference type="EMBL" id="KAL2099736.1"/>
    </source>
</evidence>
<dbReference type="InterPro" id="IPR001881">
    <property type="entry name" value="EGF-like_Ca-bd_dom"/>
</dbReference>
<evidence type="ECO:0000256" key="14">
    <source>
        <dbReference type="ARBA" id="ARBA00023273"/>
    </source>
</evidence>
<dbReference type="PROSITE" id="PS50835">
    <property type="entry name" value="IG_LIKE"/>
    <property type="match status" value="1"/>
</dbReference>
<dbReference type="Pfam" id="PF00193">
    <property type="entry name" value="Xlink"/>
    <property type="match status" value="2"/>
</dbReference>
<dbReference type="SMART" id="SM00034">
    <property type="entry name" value="CLECT"/>
    <property type="match status" value="1"/>
</dbReference>
<dbReference type="Gene3D" id="2.10.25.10">
    <property type="entry name" value="Laminin"/>
    <property type="match status" value="2"/>
</dbReference>
<dbReference type="PROSITE" id="PS01241">
    <property type="entry name" value="LINK_1"/>
    <property type="match status" value="1"/>
</dbReference>
<dbReference type="SMART" id="SM00409">
    <property type="entry name" value="IG"/>
    <property type="match status" value="1"/>
</dbReference>
<feature type="domain" description="EGF-like" evidence="23">
    <location>
        <begin position="1208"/>
        <end position="1244"/>
    </location>
</feature>
<evidence type="ECO:0000256" key="4">
    <source>
        <dbReference type="ARBA" id="ARBA00022530"/>
    </source>
</evidence>
<name>A0ABD1KL79_9TELE</name>
<dbReference type="PROSITE" id="PS50963">
    <property type="entry name" value="LINK_2"/>
    <property type="match status" value="2"/>
</dbReference>
<evidence type="ECO:0000256" key="9">
    <source>
        <dbReference type="ARBA" id="ARBA00022737"/>
    </source>
</evidence>
<feature type="compositionally biased region" description="Basic and acidic residues" evidence="21">
    <location>
        <begin position="818"/>
        <end position="827"/>
    </location>
</feature>
<dbReference type="GO" id="GO:0001750">
    <property type="term" value="C:photoreceptor outer segment"/>
    <property type="evidence" value="ECO:0007669"/>
    <property type="project" value="UniProtKB-SubCell"/>
</dbReference>
<evidence type="ECO:0000256" key="21">
    <source>
        <dbReference type="SAM" id="MobiDB-lite"/>
    </source>
</evidence>
<keyword evidence="3" id="KW-0964">Secreted</keyword>
<keyword evidence="4" id="KW-0272">Extracellular matrix</keyword>
<feature type="domain" description="Link" evidence="26">
    <location>
        <begin position="245"/>
        <end position="345"/>
    </location>
</feature>
<evidence type="ECO:0000256" key="18">
    <source>
        <dbReference type="ARBA" id="ARBA00044263"/>
    </source>
</evidence>
<keyword evidence="7 22" id="KW-0732">Signal</keyword>
<dbReference type="PROSITE" id="PS00022">
    <property type="entry name" value="EGF_1"/>
    <property type="match status" value="2"/>
</dbReference>
<feature type="region of interest" description="Disordered" evidence="21">
    <location>
        <begin position="361"/>
        <end position="419"/>
    </location>
</feature>
<dbReference type="CDD" id="cd00054">
    <property type="entry name" value="EGF_CA"/>
    <property type="match status" value="1"/>
</dbReference>
<evidence type="ECO:0000259" key="26">
    <source>
        <dbReference type="PROSITE" id="PS50963"/>
    </source>
</evidence>
<evidence type="ECO:0000256" key="12">
    <source>
        <dbReference type="ARBA" id="ARBA00023157"/>
    </source>
</evidence>
<dbReference type="InterPro" id="IPR036179">
    <property type="entry name" value="Ig-like_dom_sf"/>
</dbReference>
<keyword evidence="28" id="KW-1185">Reference proteome</keyword>
<evidence type="ECO:0000256" key="19">
    <source>
        <dbReference type="PROSITE-ProRule" id="PRU00076"/>
    </source>
</evidence>
<evidence type="ECO:0000256" key="10">
    <source>
        <dbReference type="ARBA" id="ARBA00022837"/>
    </source>
</evidence>
<dbReference type="SMART" id="SM00179">
    <property type="entry name" value="EGF_CA"/>
    <property type="match status" value="1"/>
</dbReference>
<dbReference type="SUPFAM" id="SSF48726">
    <property type="entry name" value="Immunoglobulin"/>
    <property type="match status" value="1"/>
</dbReference>
<dbReference type="Pfam" id="PF00008">
    <property type="entry name" value="EGF"/>
    <property type="match status" value="1"/>
</dbReference>
<dbReference type="PROSITE" id="PS00010">
    <property type="entry name" value="ASX_HYDROXYL"/>
    <property type="match status" value="1"/>
</dbReference>
<evidence type="ECO:0000259" key="25">
    <source>
        <dbReference type="PROSITE" id="PS50835"/>
    </source>
</evidence>
<dbReference type="CDD" id="cd03517">
    <property type="entry name" value="Link_domain_CSPGs_modules_1_3"/>
    <property type="match status" value="1"/>
</dbReference>
<evidence type="ECO:0000256" key="13">
    <source>
        <dbReference type="ARBA" id="ARBA00023180"/>
    </source>
</evidence>
<dbReference type="SMART" id="SM00445">
    <property type="entry name" value="LINK"/>
    <property type="match status" value="2"/>
</dbReference>
<keyword evidence="6" id="KW-0768">Sushi</keyword>
<keyword evidence="14" id="KW-0966">Cell projection</keyword>
<keyword evidence="12 19" id="KW-1015">Disulfide bond</keyword>
<gene>
    <name evidence="27" type="ORF">ACEWY4_004130</name>
</gene>
<dbReference type="InterPro" id="IPR018097">
    <property type="entry name" value="EGF_Ca-bd_CS"/>
</dbReference>
<dbReference type="Gene3D" id="3.10.100.10">
    <property type="entry name" value="Mannose-Binding Protein A, subunit A"/>
    <property type="match status" value="3"/>
</dbReference>
<dbReference type="PANTHER" id="PTHR22804">
    <property type="entry name" value="AGGRECAN/VERSICAN PROTEOGLYCAN"/>
    <property type="match status" value="1"/>
</dbReference>
<dbReference type="PROSITE" id="PS50026">
    <property type="entry name" value="EGF_3"/>
    <property type="match status" value="2"/>
</dbReference>
<organism evidence="27 28">
    <name type="scientific">Coilia grayii</name>
    <name type="common">Gray's grenadier anchovy</name>
    <dbReference type="NCBI Taxonomy" id="363190"/>
    <lineage>
        <taxon>Eukaryota</taxon>
        <taxon>Metazoa</taxon>
        <taxon>Chordata</taxon>
        <taxon>Craniata</taxon>
        <taxon>Vertebrata</taxon>
        <taxon>Euteleostomi</taxon>
        <taxon>Actinopterygii</taxon>
        <taxon>Neopterygii</taxon>
        <taxon>Teleostei</taxon>
        <taxon>Clupei</taxon>
        <taxon>Clupeiformes</taxon>
        <taxon>Clupeoidei</taxon>
        <taxon>Engraulidae</taxon>
        <taxon>Coilinae</taxon>
        <taxon>Coilia</taxon>
    </lineage>
</organism>
<dbReference type="SMART" id="SM00181">
    <property type="entry name" value="EGF"/>
    <property type="match status" value="2"/>
</dbReference>
<dbReference type="InterPro" id="IPR016186">
    <property type="entry name" value="C-type_lectin-like/link_sf"/>
</dbReference>
<evidence type="ECO:0000256" key="3">
    <source>
        <dbReference type="ARBA" id="ARBA00022525"/>
    </source>
</evidence>
<feature type="signal peptide" evidence="22">
    <location>
        <begin position="1"/>
        <end position="23"/>
    </location>
</feature>
<dbReference type="GO" id="GO:0030246">
    <property type="term" value="F:carbohydrate binding"/>
    <property type="evidence" value="ECO:0007669"/>
    <property type="project" value="UniProtKB-KW"/>
</dbReference>
<dbReference type="InterPro" id="IPR016187">
    <property type="entry name" value="CTDL_fold"/>
</dbReference>
<evidence type="ECO:0000256" key="8">
    <source>
        <dbReference type="ARBA" id="ARBA00022734"/>
    </source>
</evidence>
<evidence type="ECO:0000256" key="1">
    <source>
        <dbReference type="ARBA" id="ARBA00004504"/>
    </source>
</evidence>
<dbReference type="SUPFAM" id="SSF57196">
    <property type="entry name" value="EGF/Laminin"/>
    <property type="match status" value="1"/>
</dbReference>
<comment type="caution">
    <text evidence="27">The sequence shown here is derived from an EMBL/GenBank/DDBJ whole genome shotgun (WGS) entry which is preliminary data.</text>
</comment>
<feature type="disulfide bond" evidence="19">
    <location>
        <begin position="1234"/>
        <end position="1243"/>
    </location>
</feature>
<dbReference type="PANTHER" id="PTHR22804:SF6">
    <property type="entry name" value="VERSICAN CORE PROTEIN"/>
    <property type="match status" value="1"/>
</dbReference>
<evidence type="ECO:0000256" key="5">
    <source>
        <dbReference type="ARBA" id="ARBA00022536"/>
    </source>
</evidence>
<dbReference type="InterPro" id="IPR007110">
    <property type="entry name" value="Ig-like_dom"/>
</dbReference>
<dbReference type="CDD" id="cd00053">
    <property type="entry name" value="EGF"/>
    <property type="match status" value="1"/>
</dbReference>
<keyword evidence="8" id="KW-0430">Lectin</keyword>
<feature type="compositionally biased region" description="Polar residues" evidence="21">
    <location>
        <begin position="1113"/>
        <end position="1124"/>
    </location>
</feature>
<keyword evidence="15" id="KW-0393">Immunoglobulin domain</keyword>
<feature type="compositionally biased region" description="Basic and acidic residues" evidence="21">
    <location>
        <begin position="518"/>
        <end position="527"/>
    </location>
</feature>
<evidence type="ECO:0000259" key="23">
    <source>
        <dbReference type="PROSITE" id="PS50026"/>
    </source>
</evidence>
<feature type="disulfide bond" evidence="19">
    <location>
        <begin position="1196"/>
        <end position="1205"/>
    </location>
</feature>
<dbReference type="SMART" id="SM00406">
    <property type="entry name" value="IGv"/>
    <property type="match status" value="1"/>
</dbReference>
<feature type="chain" id="PRO_5044778956" description="Versican core protein" evidence="22">
    <location>
        <begin position="24"/>
        <end position="1337"/>
    </location>
</feature>
<keyword evidence="10" id="KW-0106">Calcium</keyword>
<dbReference type="GO" id="GO:0045597">
    <property type="term" value="P:positive regulation of cell differentiation"/>
    <property type="evidence" value="ECO:0007669"/>
    <property type="project" value="UniProtKB-ARBA"/>
</dbReference>
<dbReference type="InterPro" id="IPR013106">
    <property type="entry name" value="Ig_V-set"/>
</dbReference>
<dbReference type="GO" id="GO:1901222">
    <property type="term" value="P:regulation of non-canonical NF-kappaB signal transduction"/>
    <property type="evidence" value="ECO:0007669"/>
    <property type="project" value="UniProtKB-ARBA"/>
</dbReference>
<evidence type="ECO:0000256" key="6">
    <source>
        <dbReference type="ARBA" id="ARBA00022659"/>
    </source>
</evidence>
<feature type="region of interest" description="Disordered" evidence="21">
    <location>
        <begin position="496"/>
        <end position="527"/>
    </location>
</feature>
<keyword evidence="11" id="KW-0654">Proteoglycan</keyword>
<dbReference type="InterPro" id="IPR013783">
    <property type="entry name" value="Ig-like_fold"/>
</dbReference>
<feature type="domain" description="Ig-like" evidence="25">
    <location>
        <begin position="40"/>
        <end position="143"/>
    </location>
</feature>
<keyword evidence="5 19" id="KW-0245">EGF-like domain</keyword>
<dbReference type="GO" id="GO:0033165">
    <property type="term" value="C:interphotoreceptor matrix"/>
    <property type="evidence" value="ECO:0007669"/>
    <property type="project" value="UniProtKB-SubCell"/>
</dbReference>
<dbReference type="GO" id="GO:0060218">
    <property type="term" value="P:hematopoietic stem cell differentiation"/>
    <property type="evidence" value="ECO:0007669"/>
    <property type="project" value="UniProtKB-ARBA"/>
</dbReference>
<dbReference type="InterPro" id="IPR003599">
    <property type="entry name" value="Ig_sub"/>
</dbReference>
<accession>A0ABD1KL79</accession>
<feature type="compositionally biased region" description="Basic and acidic residues" evidence="21">
    <location>
        <begin position="887"/>
        <end position="902"/>
    </location>
</feature>
<dbReference type="Proteomes" id="UP001591681">
    <property type="component" value="Unassembled WGS sequence"/>
</dbReference>
<feature type="compositionally biased region" description="Acidic residues" evidence="21">
    <location>
        <begin position="828"/>
        <end position="843"/>
    </location>
</feature>
<dbReference type="PRINTS" id="PR01265">
    <property type="entry name" value="LINKMODULE"/>
</dbReference>
<dbReference type="SUPFAM" id="SSF56436">
    <property type="entry name" value="C-type lectin-like"/>
    <property type="match status" value="3"/>
</dbReference>
<dbReference type="InterPro" id="IPR000538">
    <property type="entry name" value="Link_dom"/>
</dbReference>
<dbReference type="Gene3D" id="2.60.40.10">
    <property type="entry name" value="Immunoglobulins"/>
    <property type="match status" value="1"/>
</dbReference>
<feature type="domain" description="Link" evidence="26">
    <location>
        <begin position="149"/>
        <end position="244"/>
    </location>
</feature>
<evidence type="ECO:0000256" key="15">
    <source>
        <dbReference type="ARBA" id="ARBA00023319"/>
    </source>
</evidence>
<dbReference type="InterPro" id="IPR000742">
    <property type="entry name" value="EGF"/>
</dbReference>
<dbReference type="FunFam" id="3.10.100.10:FF:000011">
    <property type="entry name" value="Aggrecan core protein"/>
    <property type="match status" value="1"/>
</dbReference>
<comment type="subcellular location">
    <subcellularLocation>
        <location evidence="1">Cell projection</location>
        <location evidence="1">Cilium</location>
        <location evidence="1">Photoreceptor outer segment</location>
    </subcellularLocation>
    <subcellularLocation>
        <location evidence="2">Secreted</location>
        <location evidence="2">Extracellular space</location>
        <location evidence="2">Extracellular matrix</location>
        <location evidence="2">Interphotoreceptor matrix</location>
    </subcellularLocation>
</comment>
<evidence type="ECO:0000256" key="17">
    <source>
        <dbReference type="ARBA" id="ARBA00044230"/>
    </source>
</evidence>
<keyword evidence="13" id="KW-0325">Glycoprotein</keyword>
<keyword evidence="9" id="KW-0677">Repeat</keyword>
<protein>
    <recommendedName>
        <fullName evidence="16">Versican core protein</fullName>
    </recommendedName>
    <alternativeName>
        <fullName evidence="17">Chondroitin sulfate proteoglycan core protein 2</fullName>
    </alternativeName>
    <alternativeName>
        <fullName evidence="18">Large fibroblast proteoglycan</fullName>
    </alternativeName>
</protein>
<comment type="caution">
    <text evidence="19">Lacks conserved residue(s) required for the propagation of feature annotation.</text>
</comment>
<dbReference type="InterPro" id="IPR001304">
    <property type="entry name" value="C-type_lectin-like"/>
</dbReference>
<feature type="compositionally biased region" description="Low complexity" evidence="21">
    <location>
        <begin position="705"/>
        <end position="718"/>
    </location>
</feature>
<dbReference type="PROSITE" id="PS01187">
    <property type="entry name" value="EGF_CA"/>
    <property type="match status" value="1"/>
</dbReference>
<dbReference type="InterPro" id="IPR000152">
    <property type="entry name" value="EGF-type_Asp/Asn_hydroxyl_site"/>
</dbReference>
<dbReference type="PROSITE" id="PS01186">
    <property type="entry name" value="EGF_2"/>
    <property type="match status" value="1"/>
</dbReference>
<dbReference type="FunFam" id="2.10.25.10:FF:000472">
    <property type="entry name" value="Uncharacterized protein, isoform A"/>
    <property type="match status" value="1"/>
</dbReference>
<evidence type="ECO:0000256" key="2">
    <source>
        <dbReference type="ARBA" id="ARBA00004593"/>
    </source>
</evidence>
<feature type="disulfide bond" evidence="20">
    <location>
        <begin position="195"/>
        <end position="216"/>
    </location>
</feature>
<feature type="domain" description="C-type lectin" evidence="24">
    <location>
        <begin position="1257"/>
        <end position="1326"/>
    </location>
</feature>
<feature type="disulfide bond" evidence="20">
    <location>
        <begin position="292"/>
        <end position="313"/>
    </location>
</feature>
<dbReference type="GO" id="GO:0016020">
    <property type="term" value="C:membrane"/>
    <property type="evidence" value="ECO:0007669"/>
    <property type="project" value="UniProtKB-ARBA"/>
</dbReference>
<dbReference type="PROSITE" id="PS50041">
    <property type="entry name" value="C_TYPE_LECTIN_2"/>
    <property type="match status" value="1"/>
</dbReference>
<evidence type="ECO:0000256" key="20">
    <source>
        <dbReference type="PROSITE-ProRule" id="PRU00323"/>
    </source>
</evidence>
<proteinExistence type="predicted"/>
<reference evidence="27 28" key="1">
    <citation type="submission" date="2024-09" db="EMBL/GenBank/DDBJ databases">
        <title>A chromosome-level genome assembly of Gray's grenadier anchovy, Coilia grayii.</title>
        <authorList>
            <person name="Fu Z."/>
        </authorList>
    </citation>
    <scope>NUCLEOTIDE SEQUENCE [LARGE SCALE GENOMIC DNA]</scope>
    <source>
        <strain evidence="27">G4</strain>
        <tissue evidence="27">Muscle</tissue>
    </source>
</reference>
<evidence type="ECO:0000256" key="11">
    <source>
        <dbReference type="ARBA" id="ARBA00022974"/>
    </source>
</evidence>
<dbReference type="Pfam" id="PF07686">
    <property type="entry name" value="V-set"/>
    <property type="match status" value="1"/>
</dbReference>
<evidence type="ECO:0000256" key="7">
    <source>
        <dbReference type="ARBA" id="ARBA00022729"/>
    </source>
</evidence>
<dbReference type="Pfam" id="PF00059">
    <property type="entry name" value="Lectin_C"/>
    <property type="match status" value="1"/>
</dbReference>
<evidence type="ECO:0000256" key="16">
    <source>
        <dbReference type="ARBA" id="ARBA00044099"/>
    </source>
</evidence>
<evidence type="ECO:0000313" key="28">
    <source>
        <dbReference type="Proteomes" id="UP001591681"/>
    </source>
</evidence>
<dbReference type="EMBL" id="JBHFQA010000004">
    <property type="protein sequence ID" value="KAL2099736.1"/>
    <property type="molecule type" value="Genomic_DNA"/>
</dbReference>
<evidence type="ECO:0000259" key="24">
    <source>
        <dbReference type="PROSITE" id="PS50041"/>
    </source>
</evidence>
<feature type="compositionally biased region" description="Polar residues" evidence="21">
    <location>
        <begin position="732"/>
        <end position="748"/>
    </location>
</feature>
<feature type="domain" description="EGF-like" evidence="23">
    <location>
        <begin position="1170"/>
        <end position="1206"/>
    </location>
</feature>
<dbReference type="CDD" id="cd03520">
    <property type="entry name" value="Link_domain_CSPGs_modules_2_4"/>
    <property type="match status" value="1"/>
</dbReference>
<dbReference type="InterPro" id="IPR050691">
    <property type="entry name" value="Hyaluronan_bind_Proteoglycan"/>
</dbReference>
<feature type="region of interest" description="Disordered" evidence="21">
    <location>
        <begin position="1066"/>
        <end position="1132"/>
    </location>
</feature>
<sequence length="1337" mass="142588">MPLYIKHILWLFCACVFSQNADAMAMKAQKSGPVQGALAETAVLSCHFSTTKSTSSPPTTTSATDHLRIKWTKLEGDTEKVVLVAQNGVIKTGPGYLGRVSVPANTEDTGDASLTVQQLRASDEGVYRCEVMFGIEDTQATVSLDVSGVIFHYRAGTSRYTLTFEKAKEACQNVGATIATEDQLTSAFEDGFDQCDAGWIADQSVRYPITTPRPGCYGDKLNKPGIRTYGIRDASELYDVYCYVGKIQGEVFYPPNTHMTFKEAQNSCKRLDSVLASPGQLHAAWREGLNRCDYSWLSDGSVRYPISVPRYQCGRGTLGVRTLYRFENQTGFPLPTQKYGAFCFKAYEFTTTAPVPIPVHSTTSPPRLTDEKEPLASTVEPPSMFSTTMASPASRVTPEGDRSGETVSSVVPSASPTPFSDYDEVISRIPLESIPLFPLPPLPPKGKPGLDVEQAKDMETSADGGSGVEEVLPLATPGAPVRTDESSSIKPAIVYKEEDEGSARPPSATTQAPGVPGRPEKLPETEDSTRDMVVIAESATAPTDILVPKLPDLDGMGLQTIIDPSKPPFHLIIVNVDEKNQTVEDILQIIGGIKTPDPSVPLIPPFAEQPTTDGDSALGSGDIDSPAMAAVTISPTLSFLNGKHEITIKPEVEQEARGDQFEVATPAVLMPGHDDGTETETTTPFEYVIEVNTYEGDDGFGVGAGVDSTTSSPVSTTSGPEAERSTTTTTTMMISTKQPTAGVTSSSAKMEDEGEGSARAPTDDEGDGTRTEGSAYDAVPTAPSQDVVVATDEAEGVEGVGRISETTVSPISAVTPKAVDDGGKPTDPDDYEGSTEGSAEEDGSGYPPDMDKSPVGEPGEPLKPITGTGSPLAVPDLVLAMTTPKDATLEQGRDEMDKDVTRDTTTTESPLAVPATMPEEVGSGDHRQETSSEEVAAVPTVPPTLGAGPVDVDEAVTTQKTVSKHFEGSAEYSTPATPPKDTVDFTEGQTTRATVDFTEGQTTKAAVDFTEGQTTKAAVDFMVGQTTRAAVDFTEAQTTKAAAVSVDEAKGTPPPPLMEITTEKVISSEDRSPPVTPRPATKVTSVAASTEREDAAAVTQKPAESQPAVVTSKPDTTASKSTPGSDYESVDYDDGSKIVEAAPPPVHSTTAVPETGTGHLVEGHTVDLPALDLCPESDCQNGGTCYMQGKVKTCLCAPGFDGDRCEKDADECQSNPCLNGATCVDGRNTYTCVCLPSYSGPSCEHDTETCDYGWHKFQSHCYKYFSHRRTWDAAERECRLQGAHLTSVLSNEEQLYVNRLGHDYQWIGLNDKMFEQDFRWTDGKPMVRGGVKEHIHV</sequence>
<evidence type="ECO:0000256" key="22">
    <source>
        <dbReference type="SAM" id="SignalP"/>
    </source>
</evidence>
<feature type="region of interest" description="Disordered" evidence="21">
    <location>
        <begin position="700"/>
        <end position="985"/>
    </location>
</feature>